<dbReference type="InterPro" id="IPR043713">
    <property type="entry name" value="DUF5654"/>
</dbReference>
<proteinExistence type="predicted"/>
<accession>A0A6C0LUM7</accession>
<name>A0A6C0LUM7_9ZZZZ</name>
<dbReference type="AlphaFoldDB" id="A0A6C0LUM7"/>
<sequence>MGLFTLDEFYHHIAISLTLVAAFAWNDAIKELFGKIKFLNKKGAMMYALFVTLLVTIVLGIINIIHMYIIDESDKIENNVSKAAEEKKIVSLNYVDEYDIMLERY</sequence>
<dbReference type="Pfam" id="PF18898">
    <property type="entry name" value="DUF5654"/>
    <property type="match status" value="1"/>
</dbReference>
<feature type="transmembrane region" description="Helical" evidence="1">
    <location>
        <begin position="45"/>
        <end position="69"/>
    </location>
</feature>
<organism evidence="2">
    <name type="scientific">viral metagenome</name>
    <dbReference type="NCBI Taxonomy" id="1070528"/>
    <lineage>
        <taxon>unclassified sequences</taxon>
        <taxon>metagenomes</taxon>
        <taxon>organismal metagenomes</taxon>
    </lineage>
</organism>
<dbReference type="EMBL" id="MN740568">
    <property type="protein sequence ID" value="QHU34317.1"/>
    <property type="molecule type" value="Genomic_DNA"/>
</dbReference>
<protein>
    <submittedName>
        <fullName evidence="2">Uncharacterized protein</fullName>
    </submittedName>
</protein>
<feature type="transmembrane region" description="Helical" evidence="1">
    <location>
        <begin position="12"/>
        <end position="33"/>
    </location>
</feature>
<keyword evidence="1" id="KW-0812">Transmembrane</keyword>
<keyword evidence="1" id="KW-1133">Transmembrane helix</keyword>
<reference evidence="2" key="1">
    <citation type="journal article" date="2020" name="Nature">
        <title>Giant virus diversity and host interactions through global metagenomics.</title>
        <authorList>
            <person name="Schulz F."/>
            <person name="Roux S."/>
            <person name="Paez-Espino D."/>
            <person name="Jungbluth S."/>
            <person name="Walsh D.A."/>
            <person name="Denef V.J."/>
            <person name="McMahon K.D."/>
            <person name="Konstantinidis K.T."/>
            <person name="Eloe-Fadrosh E.A."/>
            <person name="Kyrpides N.C."/>
            <person name="Woyke T."/>
        </authorList>
    </citation>
    <scope>NUCLEOTIDE SEQUENCE</scope>
    <source>
        <strain evidence="2">GVMAG-S-1016713-123</strain>
    </source>
</reference>
<evidence type="ECO:0000256" key="1">
    <source>
        <dbReference type="SAM" id="Phobius"/>
    </source>
</evidence>
<keyword evidence="1" id="KW-0472">Membrane</keyword>
<evidence type="ECO:0000313" key="2">
    <source>
        <dbReference type="EMBL" id="QHU34317.1"/>
    </source>
</evidence>